<dbReference type="InterPro" id="IPR036264">
    <property type="entry name" value="Bact_exopeptidase_dim_dom"/>
</dbReference>
<comment type="cofactor">
    <cofactor evidence="2">
        <name>Mn(2+)</name>
        <dbReference type="ChEBI" id="CHEBI:29035"/>
    </cofactor>
    <text evidence="2">The Mn(2+) ion enhances activity.</text>
</comment>
<dbReference type="RefSeq" id="WP_207364108.1">
    <property type="nucleotide sequence ID" value="NZ_JAFMYV010000003.1"/>
</dbReference>
<keyword evidence="5" id="KW-1185">Reference proteome</keyword>
<dbReference type="Gene3D" id="3.30.70.360">
    <property type="match status" value="1"/>
</dbReference>
<evidence type="ECO:0000256" key="1">
    <source>
        <dbReference type="ARBA" id="ARBA00022801"/>
    </source>
</evidence>
<dbReference type="PIRSF" id="PIRSF005962">
    <property type="entry name" value="Pept_M20D_amidohydro"/>
    <property type="match status" value="1"/>
</dbReference>
<dbReference type="GO" id="GO:0050118">
    <property type="term" value="F:N-acetyldiaminopimelate deacetylase activity"/>
    <property type="evidence" value="ECO:0007669"/>
    <property type="project" value="UniProtKB-ARBA"/>
</dbReference>
<dbReference type="AlphaFoldDB" id="A0A939K4T9"/>
<protein>
    <submittedName>
        <fullName evidence="4">Amidohydrolase</fullName>
    </submittedName>
</protein>
<dbReference type="SUPFAM" id="SSF55031">
    <property type="entry name" value="Bacterial exopeptidase dimerisation domain"/>
    <property type="match status" value="1"/>
</dbReference>
<dbReference type="InterPro" id="IPR011650">
    <property type="entry name" value="Peptidase_M20_dimer"/>
</dbReference>
<feature type="binding site" evidence="2">
    <location>
        <position position="107"/>
    </location>
    <ligand>
        <name>Mn(2+)</name>
        <dbReference type="ChEBI" id="CHEBI:29035"/>
        <label>2</label>
    </ligand>
</feature>
<gene>
    <name evidence="4" type="ORF">J2I47_08355</name>
</gene>
<dbReference type="Pfam" id="PF07687">
    <property type="entry name" value="M20_dimer"/>
    <property type="match status" value="1"/>
</dbReference>
<dbReference type="InterPro" id="IPR017439">
    <property type="entry name" value="Amidohydrolase"/>
</dbReference>
<dbReference type="Gene3D" id="3.40.630.10">
    <property type="entry name" value="Zn peptidases"/>
    <property type="match status" value="1"/>
</dbReference>
<accession>A0A939K4T9</accession>
<feature type="binding site" evidence="2">
    <location>
        <position position="141"/>
    </location>
    <ligand>
        <name>Mn(2+)</name>
        <dbReference type="ChEBI" id="CHEBI:29035"/>
        <label>2</label>
    </ligand>
</feature>
<evidence type="ECO:0000313" key="5">
    <source>
        <dbReference type="Proteomes" id="UP000664034"/>
    </source>
</evidence>
<proteinExistence type="predicted"/>
<dbReference type="PANTHER" id="PTHR11014:SF63">
    <property type="entry name" value="METALLOPEPTIDASE, PUTATIVE (AFU_ORTHOLOGUE AFUA_6G09600)-RELATED"/>
    <property type="match status" value="1"/>
</dbReference>
<feature type="binding site" evidence="2">
    <location>
        <position position="105"/>
    </location>
    <ligand>
        <name>Mn(2+)</name>
        <dbReference type="ChEBI" id="CHEBI:29035"/>
        <label>2</label>
    </ligand>
</feature>
<keyword evidence="1" id="KW-0378">Hydrolase</keyword>
<dbReference type="GO" id="GO:0046872">
    <property type="term" value="F:metal ion binding"/>
    <property type="evidence" value="ECO:0007669"/>
    <property type="project" value="UniProtKB-KW"/>
</dbReference>
<dbReference type="SUPFAM" id="SSF53187">
    <property type="entry name" value="Zn-dependent exopeptidases"/>
    <property type="match status" value="1"/>
</dbReference>
<evidence type="ECO:0000259" key="3">
    <source>
        <dbReference type="Pfam" id="PF07687"/>
    </source>
</evidence>
<dbReference type="InterPro" id="IPR002933">
    <property type="entry name" value="Peptidase_M20"/>
</dbReference>
<name>A0A939K4T9_9BACT</name>
<organism evidence="4 5">
    <name type="scientific">Fibrella rubiginis</name>
    <dbReference type="NCBI Taxonomy" id="2817060"/>
    <lineage>
        <taxon>Bacteria</taxon>
        <taxon>Pseudomonadati</taxon>
        <taxon>Bacteroidota</taxon>
        <taxon>Cytophagia</taxon>
        <taxon>Cytophagales</taxon>
        <taxon>Spirosomataceae</taxon>
        <taxon>Fibrella</taxon>
    </lineage>
</organism>
<feature type="binding site" evidence="2">
    <location>
        <position position="168"/>
    </location>
    <ligand>
        <name>Mn(2+)</name>
        <dbReference type="ChEBI" id="CHEBI:29035"/>
        <label>2</label>
    </ligand>
</feature>
<dbReference type="EMBL" id="JAFMYV010000003">
    <property type="protein sequence ID" value="MBO0936551.1"/>
    <property type="molecule type" value="Genomic_DNA"/>
</dbReference>
<evidence type="ECO:0000313" key="4">
    <source>
        <dbReference type="EMBL" id="MBO0936551.1"/>
    </source>
</evidence>
<dbReference type="FunFam" id="3.30.70.360:FF:000001">
    <property type="entry name" value="N-acetyldiaminopimelate deacetylase"/>
    <property type="match status" value="1"/>
</dbReference>
<evidence type="ECO:0000256" key="2">
    <source>
        <dbReference type="PIRSR" id="PIRSR005962-1"/>
    </source>
</evidence>
<feature type="domain" description="Peptidase M20 dimerisation" evidence="3">
    <location>
        <begin position="194"/>
        <end position="286"/>
    </location>
</feature>
<dbReference type="PANTHER" id="PTHR11014">
    <property type="entry name" value="PEPTIDASE M20 FAMILY MEMBER"/>
    <property type="match status" value="1"/>
</dbReference>
<comment type="caution">
    <text evidence="4">The sequence shown here is derived from an EMBL/GenBank/DDBJ whole genome shotgun (WGS) entry which is preliminary data.</text>
</comment>
<dbReference type="NCBIfam" id="TIGR01891">
    <property type="entry name" value="amidohydrolases"/>
    <property type="match status" value="1"/>
</dbReference>
<dbReference type="CDD" id="cd03886">
    <property type="entry name" value="M20_Acy1"/>
    <property type="match status" value="1"/>
</dbReference>
<sequence>MLDQIKSLSQEYAADAVKTRRYLHAHPELSFHEDNTARFVARQLTAMGLSPQTGVANTGVVALIEGTLAPSGQVVALRADMDALPITEANDVPYKSTVDGVMHACGHDVHTASLLGTARILSQLRDQFSGTVKLVFQPAEEKAPGGASLMIKDGVLENPRPAGMIGQHVAPNVPVGKIGFREGMYMASTDEIYMTIMGKGGHAAMPDNLVDPVLIASHVIVALQQIISRNRPPASPSVLSFGRFIANGVTNVIPNEVTIEGTFRCMNEEWREKGIGLIQKMAETMAEAMGGRCEFTRVKGYPFLKNHPELTRRLRTQTEAYMGRDNVVDLDLWMAGEDFAFYSQVVDSCFYRLGTRNESRGITSGVHTPTFDIDESALAIGPGLMAWLAVQELANVAAV</sequence>
<dbReference type="Proteomes" id="UP000664034">
    <property type="component" value="Unassembled WGS sequence"/>
</dbReference>
<keyword evidence="2" id="KW-0479">Metal-binding</keyword>
<feature type="binding site" evidence="2">
    <location>
        <position position="367"/>
    </location>
    <ligand>
        <name>Mn(2+)</name>
        <dbReference type="ChEBI" id="CHEBI:29035"/>
        <label>2</label>
    </ligand>
</feature>
<dbReference type="GO" id="GO:0019877">
    <property type="term" value="P:diaminopimelate biosynthetic process"/>
    <property type="evidence" value="ECO:0007669"/>
    <property type="project" value="UniProtKB-ARBA"/>
</dbReference>
<dbReference type="Pfam" id="PF01546">
    <property type="entry name" value="Peptidase_M20"/>
    <property type="match status" value="1"/>
</dbReference>
<reference evidence="4" key="1">
    <citation type="submission" date="2021-03" db="EMBL/GenBank/DDBJ databases">
        <title>Fibrella sp. HMF5335 genome sequencing and assembly.</title>
        <authorList>
            <person name="Kang H."/>
            <person name="Kim H."/>
            <person name="Bae S."/>
            <person name="Joh K."/>
        </authorList>
    </citation>
    <scope>NUCLEOTIDE SEQUENCE</scope>
    <source>
        <strain evidence="4">HMF5335</strain>
    </source>
</reference>
<keyword evidence="2" id="KW-0464">Manganese</keyword>